<reference evidence="3 4" key="1">
    <citation type="submission" date="2016-12" db="EMBL/GenBank/DDBJ databases">
        <title>Trade-off between light-utilization and light-protection in marine flavobacteria.</title>
        <authorList>
            <person name="Kumagai Y."/>
            <person name="Yoshizawa S."/>
            <person name="Kogure K."/>
            <person name="Iwasaki W."/>
        </authorList>
    </citation>
    <scope>NUCLEOTIDE SEQUENCE [LARGE SCALE GENOMIC DNA]</scope>
    <source>
        <strain evidence="3 4">KCTC 12100</strain>
    </source>
</reference>
<dbReference type="InterPro" id="IPR036366">
    <property type="entry name" value="PGBDSf"/>
</dbReference>
<sequence length="223" mass="24563">MKNLLSVAINEIGVKEIAGSRHSKRILEYAKESGFPWVNDDETPWCSIFMNWVTKKAGLKNSNSAAARSWLNVGESVNNPEPGDVVVYYRGDFNSWQGHVGIFMGFSADGSRIYTLGGNQLDAVSISAYAADKLLGFRRLNPSRKPILPKPILKRGSKGEEVVKLQNILKSLDYAVGTSDGDFGPKTQNALILLQSTEFGREANGVYDEGTKIYINSLLENRS</sequence>
<accession>A0A2P6C893</accession>
<dbReference type="AlphaFoldDB" id="A0A2P6C893"/>
<dbReference type="InterPro" id="IPR013423">
    <property type="entry name" value="CHP02594"/>
</dbReference>
<feature type="domain" description="Peptidoglycan binding-like" evidence="1">
    <location>
        <begin position="159"/>
        <end position="211"/>
    </location>
</feature>
<evidence type="ECO:0000313" key="4">
    <source>
        <dbReference type="Proteomes" id="UP000247345"/>
    </source>
</evidence>
<name>A0A2P6C893_9FLAO</name>
<dbReference type="EMBL" id="MSCK01000002">
    <property type="protein sequence ID" value="PQJ69115.1"/>
    <property type="molecule type" value="Genomic_DNA"/>
</dbReference>
<dbReference type="InterPro" id="IPR036365">
    <property type="entry name" value="PGBD-like_sf"/>
</dbReference>
<dbReference type="InterPro" id="IPR002477">
    <property type="entry name" value="Peptidoglycan-bd-like"/>
</dbReference>
<feature type="domain" description="Peptidase C51" evidence="2">
    <location>
        <begin position="40"/>
        <end position="119"/>
    </location>
</feature>
<dbReference type="InterPro" id="IPR038765">
    <property type="entry name" value="Papain-like_cys_pep_sf"/>
</dbReference>
<protein>
    <recommendedName>
        <fullName evidence="5">TIGR02594 family protein</fullName>
    </recommendedName>
</protein>
<evidence type="ECO:0000259" key="2">
    <source>
        <dbReference type="Pfam" id="PF05257"/>
    </source>
</evidence>
<organism evidence="3 4">
    <name type="scientific">Polaribacter butkevichii</name>
    <dbReference type="NCBI Taxonomy" id="218490"/>
    <lineage>
        <taxon>Bacteria</taxon>
        <taxon>Pseudomonadati</taxon>
        <taxon>Bacteroidota</taxon>
        <taxon>Flavobacteriia</taxon>
        <taxon>Flavobacteriales</taxon>
        <taxon>Flavobacteriaceae</taxon>
    </lineage>
</organism>
<dbReference type="SUPFAM" id="SSF54001">
    <property type="entry name" value="Cysteine proteinases"/>
    <property type="match status" value="1"/>
</dbReference>
<gene>
    <name evidence="3" type="ORF">BTO14_13880</name>
</gene>
<keyword evidence="4" id="KW-1185">Reference proteome</keyword>
<dbReference type="Proteomes" id="UP000247345">
    <property type="component" value="Unassembled WGS sequence"/>
</dbReference>
<evidence type="ECO:0000313" key="3">
    <source>
        <dbReference type="EMBL" id="PQJ69115.1"/>
    </source>
</evidence>
<evidence type="ECO:0008006" key="5">
    <source>
        <dbReference type="Google" id="ProtNLM"/>
    </source>
</evidence>
<dbReference type="RefSeq" id="WP_105050047.1">
    <property type="nucleotide sequence ID" value="NZ_CP150661.1"/>
</dbReference>
<dbReference type="NCBIfam" id="TIGR02594">
    <property type="entry name" value="TIGR02594 family protein"/>
    <property type="match status" value="1"/>
</dbReference>
<dbReference type="Gene3D" id="3.90.1720.10">
    <property type="entry name" value="endopeptidase domain like (from Nostoc punctiforme)"/>
    <property type="match status" value="1"/>
</dbReference>
<dbReference type="OrthoDB" id="9813532at2"/>
<comment type="caution">
    <text evidence="3">The sequence shown here is derived from an EMBL/GenBank/DDBJ whole genome shotgun (WGS) entry which is preliminary data.</text>
</comment>
<dbReference type="SUPFAM" id="SSF47090">
    <property type="entry name" value="PGBD-like"/>
    <property type="match status" value="1"/>
</dbReference>
<dbReference type="Pfam" id="PF05257">
    <property type="entry name" value="CHAP"/>
    <property type="match status" value="1"/>
</dbReference>
<dbReference type="Pfam" id="PF01471">
    <property type="entry name" value="PG_binding_1"/>
    <property type="match status" value="1"/>
</dbReference>
<proteinExistence type="predicted"/>
<dbReference type="InterPro" id="IPR007921">
    <property type="entry name" value="CHAP_dom"/>
</dbReference>
<evidence type="ECO:0000259" key="1">
    <source>
        <dbReference type="Pfam" id="PF01471"/>
    </source>
</evidence>
<dbReference type="Gene3D" id="1.10.101.10">
    <property type="entry name" value="PGBD-like superfamily/PGBD"/>
    <property type="match status" value="1"/>
</dbReference>